<dbReference type="AlphaFoldDB" id="A0A7L2UVN3"/>
<gene>
    <name evidence="12" type="primary">Tdrd5</name>
    <name evidence="12" type="ORF">BALREX_R04188</name>
</gene>
<dbReference type="Gene3D" id="2.40.50.90">
    <property type="match status" value="1"/>
</dbReference>
<keyword evidence="5" id="KW-0963">Cytoplasm</keyword>
<dbReference type="InterPro" id="IPR035437">
    <property type="entry name" value="SNase_OB-fold_sf"/>
</dbReference>
<dbReference type="InterPro" id="IPR037982">
    <property type="entry name" value="TDRD5_LOTUS_2"/>
</dbReference>
<evidence type="ECO:0000256" key="2">
    <source>
        <dbReference type="ARBA" id="ARBA00010384"/>
    </source>
</evidence>
<comment type="subcellular location">
    <subcellularLocation>
        <location evidence="1">Cytoplasm</location>
    </subcellularLocation>
</comment>
<dbReference type="InterPro" id="IPR050621">
    <property type="entry name" value="Tudor_domain_containing"/>
</dbReference>
<sequence>MSKQAQLMEVLKKEVRSLLMAAKEGLTPAQLEQEYMAMIGKPLPLRDLGFRSTLELVADMPEVVRVCPYEKGTFVLKAVADETTKAIAKLVARQRRSVKARKSAAAKADAASPSKNAQSFPRRNRAPVLPATVKAELQDLLSSSPLLLLDFDKAFFRRFGRAFQYTQYGFFSMFEVLRSVSDIIAVEQTRAGSLLTLKKYLAREREKEEVPQAPAAEMPPLEPSCETESFHLTAKEKSEPVETQAVDLGDGLKQRESVKMNASITGKVLIQPQDLEQSLLDKLIMTPEIPPDAVQDRSLCSLPPLERRCLVGVFVEFIVSPSQFYIHICSRETSDKLQDMMIEMRHCYSNKLVSDRYIMPESSVQPGQLCCVTVSKWWYRVIIHRVINDQEVEVFYPDYGNLEIVRKSWLRFLKWCYLKLPAQAIPCSLAWVKPVEGTWSNAATLLFKKLCGSKLLVGIVDEYVNGILHLFLCDTSTEEDVYFHCVLRDGGCADVCRENIPSQGFKELNPSALYVQPSGRQENAELLEPDLRLQQESLDAHSETASSKLGGDELCDKQWHLSAKNGTQDHVQPLLDEVSVPRSTDQDPELAQEDTNETPTELMAVVKTPHSLGESSMPAVLFKSVEDFYTSFIYFKQPAEMSQDDPDQIERFSNKAKLREAVHPSVLLMAIPFMLDNRNNEEKMKNKDLPGSLAVGLCSASGLSDQGPSQKLYVPPTTLSAVLAAARLATSSDYFQWLPSLRKKV</sequence>
<dbReference type="PROSITE" id="PS50304">
    <property type="entry name" value="TUDOR"/>
    <property type="match status" value="1"/>
</dbReference>
<dbReference type="GO" id="GO:0007283">
    <property type="term" value="P:spermatogenesis"/>
    <property type="evidence" value="ECO:0007669"/>
    <property type="project" value="UniProtKB-KW"/>
</dbReference>
<feature type="compositionally biased region" description="Low complexity" evidence="9">
    <location>
        <begin position="105"/>
        <end position="117"/>
    </location>
</feature>
<evidence type="ECO:0000256" key="3">
    <source>
        <dbReference type="ARBA" id="ARBA00013420"/>
    </source>
</evidence>
<feature type="domain" description="Tudor" evidence="10">
    <location>
        <begin position="363"/>
        <end position="420"/>
    </location>
</feature>
<reference evidence="12 13" key="1">
    <citation type="submission" date="2019-09" db="EMBL/GenBank/DDBJ databases">
        <title>Bird 10,000 Genomes (B10K) Project - Family phase.</title>
        <authorList>
            <person name="Zhang G."/>
        </authorList>
    </citation>
    <scope>NUCLEOTIDE SEQUENCE [LARGE SCALE GENOMIC DNA]</scope>
    <source>
        <strain evidence="12">B10K-DU-012-56</strain>
    </source>
</reference>
<protein>
    <recommendedName>
        <fullName evidence="3">Tudor domain-containing protein 5</fullName>
    </recommendedName>
</protein>
<dbReference type="Gene3D" id="2.30.30.140">
    <property type="match status" value="1"/>
</dbReference>
<dbReference type="Pfam" id="PF12872">
    <property type="entry name" value="OST-HTH"/>
    <property type="match status" value="2"/>
</dbReference>
<accession>A0A7L2UVN3</accession>
<evidence type="ECO:0000256" key="6">
    <source>
        <dbReference type="ARBA" id="ARBA00022737"/>
    </source>
</evidence>
<feature type="domain" description="HTH OST-type" evidence="11">
    <location>
        <begin position="125"/>
        <end position="200"/>
    </location>
</feature>
<evidence type="ECO:0000259" key="10">
    <source>
        <dbReference type="PROSITE" id="PS50304"/>
    </source>
</evidence>
<evidence type="ECO:0000256" key="1">
    <source>
        <dbReference type="ARBA" id="ARBA00004496"/>
    </source>
</evidence>
<comment type="caution">
    <text evidence="12">The sequence shown here is derived from an EMBL/GenBank/DDBJ whole genome shotgun (WGS) entry which is preliminary data.</text>
</comment>
<keyword evidence="8" id="KW-0744">Spermatogenesis</keyword>
<keyword evidence="6" id="KW-0677">Repeat</keyword>
<dbReference type="Proteomes" id="UP000528411">
    <property type="component" value="Unassembled WGS sequence"/>
</dbReference>
<keyword evidence="4" id="KW-0217">Developmental protein</keyword>
<comment type="similarity">
    <text evidence="2">Belongs to the TDRD5 family.</text>
</comment>
<dbReference type="CDD" id="cd20419">
    <property type="entry name" value="Tudor_TDRD5"/>
    <property type="match status" value="1"/>
</dbReference>
<feature type="region of interest" description="Disordered" evidence="9">
    <location>
        <begin position="102"/>
        <end position="123"/>
    </location>
</feature>
<feature type="non-terminal residue" evidence="12">
    <location>
        <position position="745"/>
    </location>
</feature>
<evidence type="ECO:0000256" key="4">
    <source>
        <dbReference type="ARBA" id="ARBA00022473"/>
    </source>
</evidence>
<keyword evidence="7" id="KW-0221">Differentiation</keyword>
<dbReference type="InterPro" id="IPR041966">
    <property type="entry name" value="LOTUS-like"/>
</dbReference>
<evidence type="ECO:0000313" key="12">
    <source>
        <dbReference type="EMBL" id="NXS49558.1"/>
    </source>
</evidence>
<evidence type="ECO:0000256" key="5">
    <source>
        <dbReference type="ARBA" id="ARBA00022490"/>
    </source>
</evidence>
<organism evidence="12 13">
    <name type="scientific">Balaeniceps rex</name>
    <name type="common">Shoebill</name>
    <dbReference type="NCBI Taxonomy" id="33584"/>
    <lineage>
        <taxon>Eukaryota</taxon>
        <taxon>Metazoa</taxon>
        <taxon>Chordata</taxon>
        <taxon>Craniata</taxon>
        <taxon>Vertebrata</taxon>
        <taxon>Euteleostomi</taxon>
        <taxon>Archelosauria</taxon>
        <taxon>Archosauria</taxon>
        <taxon>Dinosauria</taxon>
        <taxon>Saurischia</taxon>
        <taxon>Theropoda</taxon>
        <taxon>Coelurosauria</taxon>
        <taxon>Aves</taxon>
        <taxon>Neognathae</taxon>
        <taxon>Neoaves</taxon>
        <taxon>Aequornithes</taxon>
        <taxon>Pelecaniformes</taxon>
        <taxon>Balaenicipitidae</taxon>
        <taxon>Balaeniceps</taxon>
    </lineage>
</organism>
<dbReference type="GO" id="GO:0007281">
    <property type="term" value="P:germ cell development"/>
    <property type="evidence" value="ECO:0007669"/>
    <property type="project" value="InterPro"/>
</dbReference>
<proteinExistence type="inferred from homology"/>
<dbReference type="InterPro" id="IPR002999">
    <property type="entry name" value="Tudor"/>
</dbReference>
<dbReference type="OrthoDB" id="9385688at2759"/>
<dbReference type="SUPFAM" id="SSF63748">
    <property type="entry name" value="Tudor/PWWP/MBT"/>
    <property type="match status" value="1"/>
</dbReference>
<evidence type="ECO:0000259" key="11">
    <source>
        <dbReference type="PROSITE" id="PS51644"/>
    </source>
</evidence>
<evidence type="ECO:0000313" key="13">
    <source>
        <dbReference type="Proteomes" id="UP000528411"/>
    </source>
</evidence>
<evidence type="ECO:0000256" key="9">
    <source>
        <dbReference type="SAM" id="MobiDB-lite"/>
    </source>
</evidence>
<evidence type="ECO:0000256" key="7">
    <source>
        <dbReference type="ARBA" id="ARBA00022782"/>
    </source>
</evidence>
<feature type="domain" description="HTH OST-type" evidence="11">
    <location>
        <begin position="7"/>
        <end position="80"/>
    </location>
</feature>
<dbReference type="Gene3D" id="3.30.420.610">
    <property type="entry name" value="LOTUS domain-like"/>
    <property type="match status" value="2"/>
</dbReference>
<dbReference type="GO" id="GO:0005737">
    <property type="term" value="C:cytoplasm"/>
    <property type="evidence" value="ECO:0007669"/>
    <property type="project" value="UniProtKB-SubCell"/>
</dbReference>
<dbReference type="EMBL" id="VYZW01058465">
    <property type="protein sequence ID" value="NXS49558.1"/>
    <property type="molecule type" value="Genomic_DNA"/>
</dbReference>
<dbReference type="CDD" id="cd09975">
    <property type="entry name" value="LOTUS_2_TDRD5"/>
    <property type="match status" value="1"/>
</dbReference>
<feature type="non-terminal residue" evidence="12">
    <location>
        <position position="1"/>
    </location>
</feature>
<dbReference type="PROSITE" id="PS51644">
    <property type="entry name" value="HTH_OST"/>
    <property type="match status" value="2"/>
</dbReference>
<name>A0A7L2UVN3_BALRX</name>
<keyword evidence="13" id="KW-1185">Reference proteome</keyword>
<dbReference type="Pfam" id="PF00567">
    <property type="entry name" value="TUDOR"/>
    <property type="match status" value="1"/>
</dbReference>
<dbReference type="PANTHER" id="PTHR22948">
    <property type="entry name" value="TUDOR DOMAIN CONTAINING PROTEIN"/>
    <property type="match status" value="1"/>
</dbReference>
<evidence type="ECO:0000256" key="8">
    <source>
        <dbReference type="ARBA" id="ARBA00022871"/>
    </source>
</evidence>
<dbReference type="PANTHER" id="PTHR22948:SF19">
    <property type="entry name" value="TUDOR DOMAIN-CONTAINING PROTEIN 5"/>
    <property type="match status" value="1"/>
</dbReference>
<dbReference type="InterPro" id="IPR025605">
    <property type="entry name" value="OST-HTH/LOTUS_dom"/>
</dbReference>